<dbReference type="GO" id="GO:0015252">
    <property type="term" value="F:proton channel activity"/>
    <property type="evidence" value="ECO:0007669"/>
    <property type="project" value="InterPro"/>
</dbReference>
<dbReference type="RefSeq" id="WP_192031037.1">
    <property type="nucleotide sequence ID" value="NZ_JACYTR010000057.1"/>
</dbReference>
<feature type="transmembrane region" description="Helical" evidence="13">
    <location>
        <begin position="212"/>
        <end position="230"/>
    </location>
</feature>
<keyword evidence="4" id="KW-0633">Potassium transport</keyword>
<evidence type="ECO:0000256" key="7">
    <source>
        <dbReference type="ARBA" id="ARBA00022958"/>
    </source>
</evidence>
<dbReference type="Proteomes" id="UP000613768">
    <property type="component" value="Unassembled WGS sequence"/>
</dbReference>
<sequence>MSASPARRQERRGDGFFERGHEVTRLEAFVDAAFAFAVTLLAVSIDSVPSNREELIETLKGVPAFACSFTVICLFWWDHNTWSRRFGLDDGHSTVLSLVYIGTALVFVYPLKSMFSSMWAFLSDGFLPSTYQVESIDDLRWMFGLYAAAFVSLGWLSFMLKRHAWRQRDKIGLDAIERLCLQREFASSYLHMGVGVASLFAALSLSPGWPQWAYSLPGALYSLLGFHGWINAHYQRKVNALSGQGAS</sequence>
<protein>
    <submittedName>
        <fullName evidence="14">DUF1211 domain-containing protein</fullName>
    </submittedName>
</protein>
<name>A0AAW3ZRA7_9GAMM</name>
<keyword evidence="9" id="KW-0406">Ion transport</keyword>
<dbReference type="InterPro" id="IPR010617">
    <property type="entry name" value="TMEM175-like"/>
</dbReference>
<feature type="transmembrane region" description="Helical" evidence="13">
    <location>
        <begin position="28"/>
        <end position="49"/>
    </location>
</feature>
<keyword evidence="3" id="KW-0813">Transport</keyword>
<accession>A0AAW3ZRA7</accession>
<keyword evidence="8 13" id="KW-1133">Transmembrane helix</keyword>
<evidence type="ECO:0000313" key="15">
    <source>
        <dbReference type="Proteomes" id="UP000613768"/>
    </source>
</evidence>
<keyword evidence="15" id="KW-1185">Reference proteome</keyword>
<keyword evidence="6" id="KW-0631">Potassium channel</keyword>
<comment type="subcellular location">
    <subcellularLocation>
        <location evidence="1">Membrane</location>
        <topology evidence="1">Multi-pass membrane protein</topology>
    </subcellularLocation>
</comment>
<dbReference type="EMBL" id="JACYTR010000057">
    <property type="protein sequence ID" value="MBD8527619.1"/>
    <property type="molecule type" value="Genomic_DNA"/>
</dbReference>
<keyword evidence="5 13" id="KW-0812">Transmembrane</keyword>
<comment type="caution">
    <text evidence="14">The sequence shown here is derived from an EMBL/GenBank/DDBJ whole genome shotgun (WGS) entry which is preliminary data.</text>
</comment>
<evidence type="ECO:0000256" key="4">
    <source>
        <dbReference type="ARBA" id="ARBA00022538"/>
    </source>
</evidence>
<evidence type="ECO:0000256" key="1">
    <source>
        <dbReference type="ARBA" id="ARBA00004141"/>
    </source>
</evidence>
<evidence type="ECO:0000256" key="3">
    <source>
        <dbReference type="ARBA" id="ARBA00022448"/>
    </source>
</evidence>
<evidence type="ECO:0000256" key="13">
    <source>
        <dbReference type="SAM" id="Phobius"/>
    </source>
</evidence>
<evidence type="ECO:0000256" key="11">
    <source>
        <dbReference type="ARBA" id="ARBA00023303"/>
    </source>
</evidence>
<evidence type="ECO:0000256" key="6">
    <source>
        <dbReference type="ARBA" id="ARBA00022826"/>
    </source>
</evidence>
<evidence type="ECO:0000256" key="2">
    <source>
        <dbReference type="ARBA" id="ARBA00006920"/>
    </source>
</evidence>
<evidence type="ECO:0000256" key="12">
    <source>
        <dbReference type="ARBA" id="ARBA00034430"/>
    </source>
</evidence>
<feature type="transmembrane region" description="Helical" evidence="13">
    <location>
        <begin position="61"/>
        <end position="77"/>
    </location>
</feature>
<dbReference type="GO" id="GO:0005267">
    <property type="term" value="F:potassium channel activity"/>
    <property type="evidence" value="ECO:0007669"/>
    <property type="project" value="UniProtKB-KW"/>
</dbReference>
<feature type="transmembrane region" description="Helical" evidence="13">
    <location>
        <begin position="188"/>
        <end position="206"/>
    </location>
</feature>
<comment type="similarity">
    <text evidence="2">Belongs to the TMEM175 family.</text>
</comment>
<comment type="catalytic activity">
    <reaction evidence="12">
        <text>K(+)(in) = K(+)(out)</text>
        <dbReference type="Rhea" id="RHEA:29463"/>
        <dbReference type="ChEBI" id="CHEBI:29103"/>
    </reaction>
</comment>
<dbReference type="Pfam" id="PF06736">
    <property type="entry name" value="TMEM175"/>
    <property type="match status" value="1"/>
</dbReference>
<gene>
    <name evidence="14" type="ORF">IFO71_17885</name>
</gene>
<organism evidence="14 15">
    <name type="scientific">Pseudomarimonas arenosa</name>
    <dbReference type="NCBI Taxonomy" id="2774145"/>
    <lineage>
        <taxon>Bacteria</taxon>
        <taxon>Pseudomonadati</taxon>
        <taxon>Pseudomonadota</taxon>
        <taxon>Gammaproteobacteria</taxon>
        <taxon>Lysobacterales</taxon>
        <taxon>Lysobacteraceae</taxon>
        <taxon>Pseudomarimonas</taxon>
    </lineage>
</organism>
<feature type="transmembrane region" description="Helical" evidence="13">
    <location>
        <begin position="98"/>
        <end position="121"/>
    </location>
</feature>
<feature type="transmembrane region" description="Helical" evidence="13">
    <location>
        <begin position="141"/>
        <end position="160"/>
    </location>
</feature>
<dbReference type="AlphaFoldDB" id="A0AAW3ZRA7"/>
<evidence type="ECO:0000256" key="10">
    <source>
        <dbReference type="ARBA" id="ARBA00023136"/>
    </source>
</evidence>
<reference evidence="14 15" key="1">
    <citation type="submission" date="2020-09" db="EMBL/GenBank/DDBJ databases">
        <title>Pseudoxanthomonas sp. CAU 1598 isolated from sand of Yaerae Beach.</title>
        <authorList>
            <person name="Kim W."/>
        </authorList>
    </citation>
    <scope>NUCLEOTIDE SEQUENCE [LARGE SCALE GENOMIC DNA]</scope>
    <source>
        <strain evidence="14 15">CAU 1598</strain>
    </source>
</reference>
<evidence type="ECO:0000256" key="9">
    <source>
        <dbReference type="ARBA" id="ARBA00023065"/>
    </source>
</evidence>
<keyword evidence="7" id="KW-0630">Potassium</keyword>
<evidence type="ECO:0000313" key="14">
    <source>
        <dbReference type="EMBL" id="MBD8527619.1"/>
    </source>
</evidence>
<evidence type="ECO:0000256" key="5">
    <source>
        <dbReference type="ARBA" id="ARBA00022692"/>
    </source>
</evidence>
<dbReference type="GO" id="GO:0016020">
    <property type="term" value="C:membrane"/>
    <property type="evidence" value="ECO:0007669"/>
    <property type="project" value="UniProtKB-SubCell"/>
</dbReference>
<keyword evidence="11" id="KW-0407">Ion channel</keyword>
<proteinExistence type="inferred from homology"/>
<keyword evidence="10 13" id="KW-0472">Membrane</keyword>
<evidence type="ECO:0000256" key="8">
    <source>
        <dbReference type="ARBA" id="ARBA00022989"/>
    </source>
</evidence>